<gene>
    <name evidence="2" type="ORF">G647_08415</name>
</gene>
<evidence type="ECO:0000256" key="1">
    <source>
        <dbReference type="SAM" id="MobiDB-lite"/>
    </source>
</evidence>
<dbReference type="AlphaFoldDB" id="V9D0H8"/>
<dbReference type="GeneID" id="19986908"/>
<organism evidence="2 3">
    <name type="scientific">Cladophialophora carrionii CBS 160.54</name>
    <dbReference type="NCBI Taxonomy" id="1279043"/>
    <lineage>
        <taxon>Eukaryota</taxon>
        <taxon>Fungi</taxon>
        <taxon>Dikarya</taxon>
        <taxon>Ascomycota</taxon>
        <taxon>Pezizomycotina</taxon>
        <taxon>Eurotiomycetes</taxon>
        <taxon>Chaetothyriomycetidae</taxon>
        <taxon>Chaetothyriales</taxon>
        <taxon>Herpotrichiellaceae</taxon>
        <taxon>Cladophialophora</taxon>
    </lineage>
</organism>
<evidence type="ECO:0000313" key="3">
    <source>
        <dbReference type="Proteomes" id="UP000030678"/>
    </source>
</evidence>
<feature type="compositionally biased region" description="Low complexity" evidence="1">
    <location>
        <begin position="554"/>
        <end position="567"/>
    </location>
</feature>
<dbReference type="RefSeq" id="XP_008730948.1">
    <property type="nucleotide sequence ID" value="XM_008732726.1"/>
</dbReference>
<feature type="compositionally biased region" description="Low complexity" evidence="1">
    <location>
        <begin position="588"/>
        <end position="601"/>
    </location>
</feature>
<feature type="region of interest" description="Disordered" evidence="1">
    <location>
        <begin position="486"/>
        <end position="534"/>
    </location>
</feature>
<evidence type="ECO:0000313" key="2">
    <source>
        <dbReference type="EMBL" id="ETI20380.1"/>
    </source>
</evidence>
<sequence length="838" mass="93000">MAGLFQLGDIIQISRAAWELYKFGWDDNLNAATQFGRFGQDVKGLAESLDGLIRMINSAYNQVRGGIGAHRAPRWNFASLNEIIGDYQRTIFECRRLVESNRQYGQGVGPWRNIEWNILIQPQAAALQQRILHHNSKILIIIKPLEIDLLSQIISRLDAVQGQVEQVIGILTSDIPQAVRQQEQQLSHTLDCPPGIAARFQSAAELGPSNQRSNSSRPLSDFTEAFLLHLRQSTISFLPEATWEAQIAPPKEYVNLLKCVWLMTRIEQHPDLLSGNDESHWPSYVKGLKAELSRECWRFDPRSPDQVLPPDLRSLNNVDFSIWPVKAPESILPPIVQLPAAMMDELLNVTMASPRPSLVHHLRLLRGVNGKMSAVISAVDYEGEEERRDGRTLDFNIESAGLVPLYAVSFGQGPLSVILKTESVMAELAFRHVDELLRFQRALTGYKVYQDYTQPSVVLELIMSDRKTPRVHTAHVQLWIAKELDGRASTGPGSDSDLDPSSRRTSTASPRSSPTAPYPGGGSNLNVRSVPPATDPLITRLSHFNIGQRQAWHNGGPSSNGVSPGRGLPRPFPFHAALPPQGINRADSMASIQTTTSASTARESHSIFSTQSKASRSTSATSRKLASPDFGTGRGYVYQKPVEPLLVLLLKSTPDPTVQVGPANGVNNAPPPFSVVIIQLDENTAPNYERCSCQSHPDQCDITALERDRGKEDLSARIIEADELEAWDLMRLRPSTRQGQLSADAATAGTFFARQPNPLPKLRRVTLKFPDVQSRYRLSGRPCSCNKTRTTGELMACLAEKHQGLLGQIRQYHKKELERFEEAQRRRSDVILGPMAIG</sequence>
<evidence type="ECO:0008006" key="4">
    <source>
        <dbReference type="Google" id="ProtNLM"/>
    </source>
</evidence>
<accession>V9D0H8</accession>
<reference evidence="2 3" key="1">
    <citation type="submission" date="2013-03" db="EMBL/GenBank/DDBJ databases">
        <title>The Genome Sequence of Cladophialophora carrionii CBS 160.54.</title>
        <authorList>
            <consortium name="The Broad Institute Genomics Platform"/>
            <person name="Cuomo C."/>
            <person name="de Hoog S."/>
            <person name="Gorbushina A."/>
            <person name="Walker B."/>
            <person name="Young S.K."/>
            <person name="Zeng Q."/>
            <person name="Gargeya S."/>
            <person name="Fitzgerald M."/>
            <person name="Haas B."/>
            <person name="Abouelleil A."/>
            <person name="Allen A.W."/>
            <person name="Alvarado L."/>
            <person name="Arachchi H.M."/>
            <person name="Berlin A.M."/>
            <person name="Chapman S.B."/>
            <person name="Gainer-Dewar J."/>
            <person name="Goldberg J."/>
            <person name="Griggs A."/>
            <person name="Gujja S."/>
            <person name="Hansen M."/>
            <person name="Howarth C."/>
            <person name="Imamovic A."/>
            <person name="Ireland A."/>
            <person name="Larimer J."/>
            <person name="McCowan C."/>
            <person name="Murphy C."/>
            <person name="Pearson M."/>
            <person name="Poon T.W."/>
            <person name="Priest M."/>
            <person name="Roberts A."/>
            <person name="Saif S."/>
            <person name="Shea T."/>
            <person name="Sisk P."/>
            <person name="Sykes S."/>
            <person name="Wortman J."/>
            <person name="Nusbaum C."/>
            <person name="Birren B."/>
        </authorList>
    </citation>
    <scope>NUCLEOTIDE SEQUENCE [LARGE SCALE GENOMIC DNA]</scope>
    <source>
        <strain evidence="2 3">CBS 160.54</strain>
    </source>
</reference>
<dbReference type="Proteomes" id="UP000030678">
    <property type="component" value="Unassembled WGS sequence"/>
</dbReference>
<protein>
    <recommendedName>
        <fullName evidence="4">Fungal N-terminal domain-containing protein</fullName>
    </recommendedName>
</protein>
<dbReference type="EMBL" id="KB822708">
    <property type="protein sequence ID" value="ETI20380.1"/>
    <property type="molecule type" value="Genomic_DNA"/>
</dbReference>
<feature type="compositionally biased region" description="Low complexity" evidence="1">
    <location>
        <begin position="609"/>
        <end position="627"/>
    </location>
</feature>
<proteinExistence type="predicted"/>
<name>V9D0H8_9EURO</name>
<feature type="region of interest" description="Disordered" evidence="1">
    <location>
        <begin position="549"/>
        <end position="632"/>
    </location>
</feature>
<dbReference type="HOGENOM" id="CLU_006866_0_0_1"/>
<feature type="compositionally biased region" description="Low complexity" evidence="1">
    <location>
        <begin position="503"/>
        <end position="515"/>
    </location>
</feature>
<dbReference type="OrthoDB" id="5400409at2759"/>
<dbReference type="VEuPathDB" id="FungiDB:G647_08415"/>